<name>A0ABQ2XR56_9BURK</name>
<keyword evidence="3" id="KW-1185">Reference proteome</keyword>
<proteinExistence type="predicted"/>
<protein>
    <submittedName>
        <fullName evidence="2">Membrane protein</fullName>
    </submittedName>
</protein>
<accession>A0ABQ2XR56</accession>
<feature type="transmembrane region" description="Helical" evidence="1">
    <location>
        <begin position="12"/>
        <end position="37"/>
    </location>
</feature>
<feature type="transmembrane region" description="Helical" evidence="1">
    <location>
        <begin position="57"/>
        <end position="79"/>
    </location>
</feature>
<keyword evidence="1" id="KW-1133">Transmembrane helix</keyword>
<gene>
    <name evidence="2" type="ORF">GCM10010946_03860</name>
</gene>
<dbReference type="RefSeq" id="WP_229792976.1">
    <property type="nucleotide sequence ID" value="NZ_BMYU01000001.1"/>
</dbReference>
<evidence type="ECO:0000313" key="2">
    <source>
        <dbReference type="EMBL" id="GGX30101.1"/>
    </source>
</evidence>
<dbReference type="PROSITE" id="PS51257">
    <property type="entry name" value="PROKAR_LIPOPROTEIN"/>
    <property type="match status" value="1"/>
</dbReference>
<dbReference type="EMBL" id="BMYU01000001">
    <property type="protein sequence ID" value="GGX30101.1"/>
    <property type="molecule type" value="Genomic_DNA"/>
</dbReference>
<organism evidence="2 3">
    <name type="scientific">Undibacterium squillarum</name>
    <dbReference type="NCBI Taxonomy" id="1131567"/>
    <lineage>
        <taxon>Bacteria</taxon>
        <taxon>Pseudomonadati</taxon>
        <taxon>Pseudomonadota</taxon>
        <taxon>Betaproteobacteria</taxon>
        <taxon>Burkholderiales</taxon>
        <taxon>Oxalobacteraceae</taxon>
        <taxon>Undibacterium</taxon>
    </lineage>
</organism>
<keyword evidence="1" id="KW-0812">Transmembrane</keyword>
<dbReference type="Proteomes" id="UP000653343">
    <property type="component" value="Unassembled WGS sequence"/>
</dbReference>
<keyword evidence="1" id="KW-0472">Membrane</keyword>
<reference evidence="3" key="1">
    <citation type="journal article" date="2019" name="Int. J. Syst. Evol. Microbiol.">
        <title>The Global Catalogue of Microorganisms (GCM) 10K type strain sequencing project: providing services to taxonomists for standard genome sequencing and annotation.</title>
        <authorList>
            <consortium name="The Broad Institute Genomics Platform"/>
            <consortium name="The Broad Institute Genome Sequencing Center for Infectious Disease"/>
            <person name="Wu L."/>
            <person name="Ma J."/>
        </authorList>
    </citation>
    <scope>NUCLEOTIDE SEQUENCE [LARGE SCALE GENOMIC DNA]</scope>
    <source>
        <strain evidence="3">KCTC 23917</strain>
    </source>
</reference>
<sequence length="83" mass="9334">METRKSGRFFFGPAMMIVLWPAFLMACAATGLVFSLVDPMELIIFDERLQMHITGVYTIGFFAFWLLGILSSGLTVLLVQKAR</sequence>
<evidence type="ECO:0000313" key="3">
    <source>
        <dbReference type="Proteomes" id="UP000653343"/>
    </source>
</evidence>
<evidence type="ECO:0000256" key="1">
    <source>
        <dbReference type="SAM" id="Phobius"/>
    </source>
</evidence>
<comment type="caution">
    <text evidence="2">The sequence shown here is derived from an EMBL/GenBank/DDBJ whole genome shotgun (WGS) entry which is preliminary data.</text>
</comment>